<organism evidence="2 3">
    <name type="scientific">Dryococelus australis</name>
    <dbReference type="NCBI Taxonomy" id="614101"/>
    <lineage>
        <taxon>Eukaryota</taxon>
        <taxon>Metazoa</taxon>
        <taxon>Ecdysozoa</taxon>
        <taxon>Arthropoda</taxon>
        <taxon>Hexapoda</taxon>
        <taxon>Insecta</taxon>
        <taxon>Pterygota</taxon>
        <taxon>Neoptera</taxon>
        <taxon>Polyneoptera</taxon>
        <taxon>Phasmatodea</taxon>
        <taxon>Verophasmatodea</taxon>
        <taxon>Anareolatae</taxon>
        <taxon>Phasmatidae</taxon>
        <taxon>Eurycanthinae</taxon>
        <taxon>Dryococelus</taxon>
    </lineage>
</organism>
<evidence type="ECO:0000313" key="3">
    <source>
        <dbReference type="Proteomes" id="UP001159363"/>
    </source>
</evidence>
<feature type="region of interest" description="Disordered" evidence="1">
    <location>
        <begin position="200"/>
        <end position="229"/>
    </location>
</feature>
<name>A0ABQ9HHF8_9NEOP</name>
<gene>
    <name evidence="2" type="ORF">PR048_015625</name>
</gene>
<proteinExistence type="predicted"/>
<comment type="caution">
    <text evidence="2">The sequence shown here is derived from an EMBL/GenBank/DDBJ whole genome shotgun (WGS) entry which is preliminary data.</text>
</comment>
<reference evidence="2 3" key="1">
    <citation type="submission" date="2023-02" db="EMBL/GenBank/DDBJ databases">
        <title>LHISI_Scaffold_Assembly.</title>
        <authorList>
            <person name="Stuart O.P."/>
            <person name="Cleave R."/>
            <person name="Magrath M.J.L."/>
            <person name="Mikheyev A.S."/>
        </authorList>
    </citation>
    <scope>NUCLEOTIDE SEQUENCE [LARGE SCALE GENOMIC DNA]</scope>
    <source>
        <strain evidence="2">Daus_M_001</strain>
        <tissue evidence="2">Leg muscle</tissue>
    </source>
</reference>
<feature type="compositionally biased region" description="Basic and acidic residues" evidence="1">
    <location>
        <begin position="259"/>
        <end position="279"/>
    </location>
</feature>
<dbReference type="EMBL" id="JARBHB010000005">
    <property type="protein sequence ID" value="KAJ8883771.1"/>
    <property type="molecule type" value="Genomic_DNA"/>
</dbReference>
<sequence length="372" mass="41962">MSTWKRLLYGESTMDAVLQDVHRGLSIKRAAEQNEHLHAFRICGLYPWDAAATDYSKVIPETTCSGVTRHPESADKPNSYAAICSQQLDTYLDAEKIKEFEATGNDWLGGIENKSLFRYWRYLKDSKSREAEHNTNSGTPPIEDHELTEYETCPSAEDVEMPADVPGPVTPEHDMQAFTSPVIVPGYSHLPAHVTPAEERTQNVGDFSDPPTHPSQAVTSPDNIVVGSHSVSAGPQLLKNKEPPKLKAFPQNAKKELLIRKEERIAERNQKKMEKEKQRTTKTQKAFPQNDTSSEDDPPLLNSSDNFWEGNELQVMGMRSVDKSKKIFTPKDDDVLYINISQVEHILPAPQMVPHGARMRYVFNARVDVYEM</sequence>
<evidence type="ECO:0000313" key="2">
    <source>
        <dbReference type="EMBL" id="KAJ8883771.1"/>
    </source>
</evidence>
<dbReference type="Proteomes" id="UP001159363">
    <property type="component" value="Chromosome 4"/>
</dbReference>
<evidence type="ECO:0000256" key="1">
    <source>
        <dbReference type="SAM" id="MobiDB-lite"/>
    </source>
</evidence>
<keyword evidence="3" id="KW-1185">Reference proteome</keyword>
<feature type="region of interest" description="Disordered" evidence="1">
    <location>
        <begin position="259"/>
        <end position="305"/>
    </location>
</feature>
<accession>A0ABQ9HHF8</accession>
<protein>
    <submittedName>
        <fullName evidence="2">Uncharacterized protein</fullName>
    </submittedName>
</protein>